<name>A0A9D2PSL3_9FIRM</name>
<reference evidence="1" key="1">
    <citation type="journal article" date="2021" name="PeerJ">
        <title>Extensive microbial diversity within the chicken gut microbiome revealed by metagenomics and culture.</title>
        <authorList>
            <person name="Gilroy R."/>
            <person name="Ravi A."/>
            <person name="Getino M."/>
            <person name="Pursley I."/>
            <person name="Horton D.L."/>
            <person name="Alikhan N.F."/>
            <person name="Baker D."/>
            <person name="Gharbi K."/>
            <person name="Hall N."/>
            <person name="Watson M."/>
            <person name="Adriaenssens E.M."/>
            <person name="Foster-Nyarko E."/>
            <person name="Jarju S."/>
            <person name="Secka A."/>
            <person name="Antonio M."/>
            <person name="Oren A."/>
            <person name="Chaudhuri R.R."/>
            <person name="La Ragione R."/>
            <person name="Hildebrand F."/>
            <person name="Pallen M.J."/>
        </authorList>
    </citation>
    <scope>NUCLEOTIDE SEQUENCE</scope>
    <source>
        <strain evidence="1">CHK198-12963</strain>
    </source>
</reference>
<dbReference type="SUPFAM" id="SSF53659">
    <property type="entry name" value="Isocitrate/Isopropylmalate dehydrogenase-like"/>
    <property type="match status" value="1"/>
</dbReference>
<evidence type="ECO:0000313" key="2">
    <source>
        <dbReference type="Proteomes" id="UP000823863"/>
    </source>
</evidence>
<protein>
    <recommendedName>
        <fullName evidence="3">Isopropylmalate dehydrogenase-like domain-containing protein</fullName>
    </recommendedName>
</protein>
<reference evidence="1" key="2">
    <citation type="submission" date="2021-04" db="EMBL/GenBank/DDBJ databases">
        <authorList>
            <person name="Gilroy R."/>
        </authorList>
    </citation>
    <scope>NUCLEOTIDE SEQUENCE</scope>
    <source>
        <strain evidence="1">CHK198-12963</strain>
    </source>
</reference>
<accession>A0A9D2PSL3</accession>
<evidence type="ECO:0000313" key="1">
    <source>
        <dbReference type="EMBL" id="HJC66487.1"/>
    </source>
</evidence>
<dbReference type="EMBL" id="DWWB01000037">
    <property type="protein sequence ID" value="HJC66487.1"/>
    <property type="molecule type" value="Genomic_DNA"/>
</dbReference>
<organism evidence="1 2">
    <name type="scientific">Candidatus Enterocloster excrementigallinarum</name>
    <dbReference type="NCBI Taxonomy" id="2838558"/>
    <lineage>
        <taxon>Bacteria</taxon>
        <taxon>Bacillati</taxon>
        <taxon>Bacillota</taxon>
        <taxon>Clostridia</taxon>
        <taxon>Lachnospirales</taxon>
        <taxon>Lachnospiraceae</taxon>
        <taxon>Enterocloster</taxon>
    </lineage>
</organism>
<comment type="caution">
    <text evidence="1">The sequence shown here is derived from an EMBL/GenBank/DDBJ whole genome shotgun (WGS) entry which is preliminary data.</text>
</comment>
<gene>
    <name evidence="1" type="ORF">H9931_07190</name>
</gene>
<dbReference type="Gene3D" id="3.40.718.10">
    <property type="entry name" value="Isopropylmalate Dehydrogenase"/>
    <property type="match status" value="1"/>
</dbReference>
<sequence length="53" mass="6160">MLRYLGYEHEASVVEDSVRHVLIHTDCRTKDLGGKATTTEFTQEVIRQVKERI</sequence>
<proteinExistence type="predicted"/>
<dbReference type="AlphaFoldDB" id="A0A9D2PSL3"/>
<evidence type="ECO:0008006" key="3">
    <source>
        <dbReference type="Google" id="ProtNLM"/>
    </source>
</evidence>
<dbReference type="Proteomes" id="UP000823863">
    <property type="component" value="Unassembled WGS sequence"/>
</dbReference>